<reference evidence="3" key="2">
    <citation type="journal article" date="2022" name="BMC Genomics">
        <title>Comparative genome analysis of mycobacteria focusing on tRNA and non-coding RNA.</title>
        <authorList>
            <person name="Behra P.R.K."/>
            <person name="Pettersson B.M.F."/>
            <person name="Ramesh M."/>
            <person name="Das S."/>
            <person name="Dasgupta S."/>
            <person name="Kirsebom L.A."/>
        </authorList>
    </citation>
    <scope>NUCLEOTIDE SEQUENCE</scope>
    <source>
        <strain evidence="3">DSM 44838</strain>
    </source>
</reference>
<evidence type="ECO:0000256" key="1">
    <source>
        <dbReference type="SAM" id="MobiDB-lite"/>
    </source>
</evidence>
<feature type="transmembrane region" description="Helical" evidence="2">
    <location>
        <begin position="63"/>
        <end position="81"/>
    </location>
</feature>
<comment type="caution">
    <text evidence="3">The sequence shown here is derived from an EMBL/GenBank/DDBJ whole genome shotgun (WGS) entry which is preliminary data.</text>
</comment>
<reference evidence="3" key="1">
    <citation type="submission" date="2020-07" db="EMBL/GenBank/DDBJ databases">
        <authorList>
            <person name="Pettersson B.M.F."/>
            <person name="Behra P.R.K."/>
            <person name="Ramesh M."/>
            <person name="Das S."/>
            <person name="Dasgupta S."/>
            <person name="Kirsebom L.A."/>
        </authorList>
    </citation>
    <scope>NUCLEOTIDE SEQUENCE</scope>
    <source>
        <strain evidence="3">DSM 44838</strain>
    </source>
</reference>
<dbReference type="Proteomes" id="UP001141629">
    <property type="component" value="Unassembled WGS sequence"/>
</dbReference>
<keyword evidence="2" id="KW-0812">Transmembrane</keyword>
<dbReference type="RefSeq" id="WP_263997928.1">
    <property type="nucleotide sequence ID" value="NZ_JACKVK010000011.1"/>
</dbReference>
<organism evidence="3 4">
    <name type="scientific">Mycobacterium yunnanensis</name>
    <dbReference type="NCBI Taxonomy" id="368477"/>
    <lineage>
        <taxon>Bacteria</taxon>
        <taxon>Bacillati</taxon>
        <taxon>Actinomycetota</taxon>
        <taxon>Actinomycetes</taxon>
        <taxon>Mycobacteriales</taxon>
        <taxon>Mycobacteriaceae</taxon>
        <taxon>Mycobacterium</taxon>
    </lineage>
</organism>
<name>A0A9X2YP74_9MYCO</name>
<keyword evidence="2" id="KW-0472">Membrane</keyword>
<keyword evidence="2" id="KW-1133">Transmembrane helix</keyword>
<gene>
    <name evidence="3" type="ORF">H7K45_21035</name>
</gene>
<feature type="transmembrane region" description="Helical" evidence="2">
    <location>
        <begin position="135"/>
        <end position="153"/>
    </location>
</feature>
<accession>A0A9X2YP74</accession>
<evidence type="ECO:0000313" key="3">
    <source>
        <dbReference type="EMBL" id="MCV7423042.1"/>
    </source>
</evidence>
<dbReference type="AlphaFoldDB" id="A0A9X2YP74"/>
<evidence type="ECO:0000256" key="2">
    <source>
        <dbReference type="SAM" id="Phobius"/>
    </source>
</evidence>
<keyword evidence="4" id="KW-1185">Reference proteome</keyword>
<evidence type="ECO:0008006" key="5">
    <source>
        <dbReference type="Google" id="ProtNLM"/>
    </source>
</evidence>
<feature type="compositionally biased region" description="Polar residues" evidence="1">
    <location>
        <begin position="183"/>
        <end position="197"/>
    </location>
</feature>
<feature type="transmembrane region" description="Helical" evidence="2">
    <location>
        <begin position="93"/>
        <end position="115"/>
    </location>
</feature>
<dbReference type="EMBL" id="JACKVK010000011">
    <property type="protein sequence ID" value="MCV7423042.1"/>
    <property type="molecule type" value="Genomic_DNA"/>
</dbReference>
<feature type="region of interest" description="Disordered" evidence="1">
    <location>
        <begin position="179"/>
        <end position="228"/>
    </location>
</feature>
<evidence type="ECO:0000313" key="4">
    <source>
        <dbReference type="Proteomes" id="UP001141629"/>
    </source>
</evidence>
<feature type="transmembrane region" description="Helical" evidence="2">
    <location>
        <begin position="23"/>
        <end position="43"/>
    </location>
</feature>
<proteinExistence type="predicted"/>
<sequence length="228" mass="24219">MSRVVANEEVQGGRMAIPRSRGAASGFLIVLLGLWGALVPFVGPLFDFAYDSGLGSSWTNARGWLEVLPGAVAVIGGFLLMTSRNRAAGMLGGWLSVVAGAWFVVGRVMATTLTIGEIGAPVAPTPVKAAWLELTYFYGLGALIVFFGAMGLGRLSVRSVRDVDHAQRLASADRVERLDDGEQPTTVMHRTGSSPSAATGGLPQPARPKRSWRERLGRRGDQDTLVGR</sequence>
<protein>
    <recommendedName>
        <fullName evidence="5">Secreted protein</fullName>
    </recommendedName>
</protein>
<feature type="compositionally biased region" description="Basic and acidic residues" evidence="1">
    <location>
        <begin position="211"/>
        <end position="222"/>
    </location>
</feature>